<keyword evidence="7" id="KW-1185">Reference proteome</keyword>
<keyword evidence="1 4" id="KW-0812">Transmembrane</keyword>
<feature type="transmembrane region" description="Helical" evidence="4">
    <location>
        <begin position="6"/>
        <end position="24"/>
    </location>
</feature>
<proteinExistence type="predicted"/>
<evidence type="ECO:0000256" key="3">
    <source>
        <dbReference type="ARBA" id="ARBA00023136"/>
    </source>
</evidence>
<gene>
    <name evidence="6" type="ORF">HNQ67_001518</name>
</gene>
<evidence type="ECO:0000256" key="4">
    <source>
        <dbReference type="SAM" id="Phobius"/>
    </source>
</evidence>
<keyword evidence="2 4" id="KW-1133">Transmembrane helix</keyword>
<name>A0A7W8MGT8_9CAUL</name>
<dbReference type="Gene3D" id="6.10.140.1320">
    <property type="match status" value="1"/>
</dbReference>
<dbReference type="InterPro" id="IPR007667">
    <property type="entry name" value="Hypoxia_induced_domain"/>
</dbReference>
<dbReference type="NCBIfam" id="NF033233">
    <property type="entry name" value="twin_helix"/>
    <property type="match status" value="1"/>
</dbReference>
<organism evidence="6 7">
    <name type="scientific">Brevundimonas basaltis</name>
    <dbReference type="NCBI Taxonomy" id="472166"/>
    <lineage>
        <taxon>Bacteria</taxon>
        <taxon>Pseudomonadati</taxon>
        <taxon>Pseudomonadota</taxon>
        <taxon>Alphaproteobacteria</taxon>
        <taxon>Caulobacterales</taxon>
        <taxon>Caulobacteraceae</taxon>
        <taxon>Brevundimonas</taxon>
    </lineage>
</organism>
<evidence type="ECO:0000313" key="6">
    <source>
        <dbReference type="EMBL" id="MBB5292004.1"/>
    </source>
</evidence>
<dbReference type="RefSeq" id="WP_183253944.1">
    <property type="nucleotide sequence ID" value="NZ_BAAAFF010000005.1"/>
</dbReference>
<dbReference type="Pfam" id="PF04588">
    <property type="entry name" value="HIG_1_N"/>
    <property type="match status" value="1"/>
</dbReference>
<evidence type="ECO:0000313" key="7">
    <source>
        <dbReference type="Proteomes" id="UP000566663"/>
    </source>
</evidence>
<reference evidence="6 7" key="1">
    <citation type="submission" date="2020-08" db="EMBL/GenBank/DDBJ databases">
        <title>Genomic Encyclopedia of Type Strains, Phase IV (KMG-IV): sequencing the most valuable type-strain genomes for metagenomic binning, comparative biology and taxonomic classification.</title>
        <authorList>
            <person name="Goeker M."/>
        </authorList>
    </citation>
    <scope>NUCLEOTIDE SEQUENCE [LARGE SCALE GENOMIC DNA]</scope>
    <source>
        <strain evidence="6 7">DSM 25335</strain>
    </source>
</reference>
<feature type="domain" description="HIG1" evidence="5">
    <location>
        <begin position="1"/>
        <end position="68"/>
    </location>
</feature>
<evidence type="ECO:0000256" key="2">
    <source>
        <dbReference type="ARBA" id="ARBA00022989"/>
    </source>
</evidence>
<dbReference type="AlphaFoldDB" id="A0A7W8MGT8"/>
<evidence type="ECO:0000259" key="5">
    <source>
        <dbReference type="PROSITE" id="PS51503"/>
    </source>
</evidence>
<dbReference type="EMBL" id="JACHFZ010000002">
    <property type="protein sequence ID" value="MBB5292004.1"/>
    <property type="molecule type" value="Genomic_DNA"/>
</dbReference>
<keyword evidence="3 4" id="KW-0472">Membrane</keyword>
<feature type="transmembrane region" description="Helical" evidence="4">
    <location>
        <begin position="44"/>
        <end position="62"/>
    </location>
</feature>
<dbReference type="PROSITE" id="PS51503">
    <property type="entry name" value="HIG1"/>
    <property type="match status" value="1"/>
</dbReference>
<protein>
    <submittedName>
        <fullName evidence="6">NADH:ubiquinone oxidoreductase subunit 6 (Subunit J)</fullName>
    </submittedName>
</protein>
<comment type="caution">
    <text evidence="6">The sequence shown here is derived from an EMBL/GenBank/DDBJ whole genome shotgun (WGS) entry which is preliminary data.</text>
</comment>
<accession>A0A7W8MGT8</accession>
<evidence type="ECO:0000256" key="1">
    <source>
        <dbReference type="ARBA" id="ARBA00022692"/>
    </source>
</evidence>
<keyword evidence="6" id="KW-0830">Ubiquinone</keyword>
<sequence>MGTVFDILVFVAIGAVAVTLGFGIRSLYKTGPEARSRSNKLMRLRVALQALAVVLLVVAMWWKSTHGG</sequence>
<dbReference type="Proteomes" id="UP000566663">
    <property type="component" value="Unassembled WGS sequence"/>
</dbReference>